<evidence type="ECO:0000256" key="2">
    <source>
        <dbReference type="ARBA" id="ARBA00022723"/>
    </source>
</evidence>
<dbReference type="PROSITE" id="PS50089">
    <property type="entry name" value="ZF_RING_2"/>
    <property type="match status" value="1"/>
</dbReference>
<dbReference type="InterPro" id="IPR006574">
    <property type="entry name" value="PRY"/>
</dbReference>
<dbReference type="Pfam" id="PF00622">
    <property type="entry name" value="SPRY"/>
    <property type="match status" value="1"/>
</dbReference>
<dbReference type="InterPro" id="IPR017907">
    <property type="entry name" value="Znf_RING_CS"/>
</dbReference>
<feature type="domain" description="B box-type" evidence="9">
    <location>
        <begin position="144"/>
        <end position="185"/>
    </location>
</feature>
<keyword evidence="1" id="KW-0399">Innate immunity</keyword>
<dbReference type="EMBL" id="JARO02003486">
    <property type="protein sequence ID" value="KPP70381.1"/>
    <property type="molecule type" value="Genomic_DNA"/>
</dbReference>
<dbReference type="SUPFAM" id="SSF57845">
    <property type="entry name" value="B-box zinc-binding domain"/>
    <property type="match status" value="1"/>
</dbReference>
<keyword evidence="2" id="KW-0479">Metal-binding</keyword>
<organism evidence="11 12">
    <name type="scientific">Scleropages formosus</name>
    <name type="common">Asian bonytongue</name>
    <name type="synonym">Osteoglossum formosum</name>
    <dbReference type="NCBI Taxonomy" id="113540"/>
    <lineage>
        <taxon>Eukaryota</taxon>
        <taxon>Metazoa</taxon>
        <taxon>Chordata</taxon>
        <taxon>Craniata</taxon>
        <taxon>Vertebrata</taxon>
        <taxon>Euteleostomi</taxon>
        <taxon>Actinopterygii</taxon>
        <taxon>Neopterygii</taxon>
        <taxon>Teleostei</taxon>
        <taxon>Osteoglossocephala</taxon>
        <taxon>Osteoglossomorpha</taxon>
        <taxon>Osteoglossiformes</taxon>
        <taxon>Osteoglossidae</taxon>
        <taxon>Scleropages</taxon>
    </lineage>
</organism>
<dbReference type="InterPro" id="IPR001870">
    <property type="entry name" value="B30.2/SPRY"/>
</dbReference>
<dbReference type="PANTHER" id="PTHR25465:SF73">
    <property type="entry name" value="E3 UBIQUITIN_ISG15 LIGASE TRIM25 ISOFORM X1"/>
    <property type="match status" value="1"/>
</dbReference>
<evidence type="ECO:0000256" key="4">
    <source>
        <dbReference type="ARBA" id="ARBA00022833"/>
    </source>
</evidence>
<evidence type="ECO:0000256" key="5">
    <source>
        <dbReference type="ARBA" id="ARBA00022859"/>
    </source>
</evidence>
<dbReference type="InterPro" id="IPR003879">
    <property type="entry name" value="Butyrophylin_SPRY"/>
</dbReference>
<dbReference type="InterPro" id="IPR013320">
    <property type="entry name" value="ConA-like_dom_sf"/>
</dbReference>
<keyword evidence="5" id="KW-0391">Immunity</keyword>
<dbReference type="SUPFAM" id="SSF49899">
    <property type="entry name" value="Concanavalin A-like lectins/glucanases"/>
    <property type="match status" value="1"/>
</dbReference>
<evidence type="ECO:0000259" key="10">
    <source>
        <dbReference type="PROSITE" id="PS50188"/>
    </source>
</evidence>
<dbReference type="Gene3D" id="2.60.120.920">
    <property type="match status" value="1"/>
</dbReference>
<evidence type="ECO:0000259" key="9">
    <source>
        <dbReference type="PROSITE" id="PS50119"/>
    </source>
</evidence>
<dbReference type="InterPro" id="IPR001841">
    <property type="entry name" value="Znf_RING"/>
</dbReference>
<keyword evidence="4" id="KW-0862">Zinc</keyword>
<dbReference type="GO" id="GO:0005737">
    <property type="term" value="C:cytoplasm"/>
    <property type="evidence" value="ECO:0007669"/>
    <property type="project" value="UniProtKB-ARBA"/>
</dbReference>
<dbReference type="Gene3D" id="3.30.160.60">
    <property type="entry name" value="Classic Zinc Finger"/>
    <property type="match status" value="1"/>
</dbReference>
<dbReference type="GO" id="GO:0045087">
    <property type="term" value="P:innate immune response"/>
    <property type="evidence" value="ECO:0007669"/>
    <property type="project" value="UniProtKB-KW"/>
</dbReference>
<dbReference type="SMART" id="SM00336">
    <property type="entry name" value="BBOX"/>
    <property type="match status" value="1"/>
</dbReference>
<dbReference type="SUPFAM" id="SSF57850">
    <property type="entry name" value="RING/U-box"/>
    <property type="match status" value="1"/>
</dbReference>
<dbReference type="InterPro" id="IPR003877">
    <property type="entry name" value="SPRY_dom"/>
</dbReference>
<dbReference type="PRINTS" id="PR01407">
    <property type="entry name" value="BUTYPHLNCDUF"/>
</dbReference>
<evidence type="ECO:0000256" key="3">
    <source>
        <dbReference type="ARBA" id="ARBA00022771"/>
    </source>
</evidence>
<dbReference type="Pfam" id="PF13765">
    <property type="entry name" value="PRY"/>
    <property type="match status" value="1"/>
</dbReference>
<dbReference type="PROSITE" id="PS00518">
    <property type="entry name" value="ZF_RING_1"/>
    <property type="match status" value="1"/>
</dbReference>
<evidence type="ECO:0000256" key="7">
    <source>
        <dbReference type="SAM" id="Coils"/>
    </source>
</evidence>
<dbReference type="SMART" id="SM00184">
    <property type="entry name" value="RING"/>
    <property type="match status" value="1"/>
</dbReference>
<gene>
    <name evidence="11" type="ORF">Z043_110791</name>
</gene>
<dbReference type="Gene3D" id="3.30.40.10">
    <property type="entry name" value="Zinc/RING finger domain, C3HC4 (zinc finger)"/>
    <property type="match status" value="1"/>
</dbReference>
<dbReference type="Gene3D" id="4.10.830.40">
    <property type="match status" value="1"/>
</dbReference>
<evidence type="ECO:0000256" key="6">
    <source>
        <dbReference type="PROSITE-ProRule" id="PRU00024"/>
    </source>
</evidence>
<dbReference type="InterPro" id="IPR013083">
    <property type="entry name" value="Znf_RING/FYVE/PHD"/>
</dbReference>
<accession>A0A0P7UKA5</accession>
<dbReference type="InterPro" id="IPR043136">
    <property type="entry name" value="B30.2/SPRY_sf"/>
</dbReference>
<evidence type="ECO:0000259" key="8">
    <source>
        <dbReference type="PROSITE" id="PS50089"/>
    </source>
</evidence>
<dbReference type="CDD" id="cd19802">
    <property type="entry name" value="Bbox1_TRIM8-like"/>
    <property type="match status" value="1"/>
</dbReference>
<feature type="coiled-coil region" evidence="7">
    <location>
        <begin position="193"/>
        <end position="220"/>
    </location>
</feature>
<name>A0A0P7UKA5_SCLFO</name>
<protein>
    <recommendedName>
        <fullName evidence="13">E3 ubiquitin/ISG15 ligase TRIM25-like</fullName>
    </recommendedName>
</protein>
<reference evidence="11 12" key="1">
    <citation type="submission" date="2015-08" db="EMBL/GenBank/DDBJ databases">
        <title>The genome of the Asian arowana (Scleropages formosus).</title>
        <authorList>
            <person name="Tan M.H."/>
            <person name="Gan H.M."/>
            <person name="Croft L.J."/>
            <person name="Austin C.M."/>
        </authorList>
    </citation>
    <scope>NUCLEOTIDE SEQUENCE [LARGE SCALE GENOMIC DNA]</scope>
    <source>
        <strain evidence="11">Aro1</strain>
    </source>
</reference>
<dbReference type="InterPro" id="IPR000315">
    <property type="entry name" value="Znf_B-box"/>
</dbReference>
<dbReference type="GO" id="GO:0008270">
    <property type="term" value="F:zinc ion binding"/>
    <property type="evidence" value="ECO:0007669"/>
    <property type="project" value="UniProtKB-KW"/>
</dbReference>
<dbReference type="InterPro" id="IPR051051">
    <property type="entry name" value="E3_ubiq-ligase_TRIM/RNF"/>
</dbReference>
<dbReference type="PANTHER" id="PTHR25465">
    <property type="entry name" value="B-BOX DOMAIN CONTAINING"/>
    <property type="match status" value="1"/>
</dbReference>
<feature type="domain" description="B30.2/SPRY" evidence="10">
    <location>
        <begin position="373"/>
        <end position="566"/>
    </location>
</feature>
<evidence type="ECO:0000313" key="11">
    <source>
        <dbReference type="EMBL" id="KPP70381.1"/>
    </source>
</evidence>
<keyword evidence="7" id="KW-0175">Coiled coil</keyword>
<dbReference type="SMART" id="SM00449">
    <property type="entry name" value="SPRY"/>
    <property type="match status" value="1"/>
</dbReference>
<sequence>MTMASVMEESRLEEELTCPACQELLRDPHLLPCGHSLCLACIQEARSQSVGGRFRCPRCREEHGPAAVLQKSYALAALAQGLRWHGGVPVPCDACPDEAPPAVPPAATKTCLRCEVSLCAHHVQPHLERPAFRNHPLVEPLDDLGKRRCPEHEEMFRYYCQDERVYICGDCILEGKHGGHQVKTLKKMEKDLKVVLQGRLQKAEAKLKENEKILKEHNSVDRKLTDSSWADTQVERLGASLGAQVERLMGSLRDSAHQERQQVLARLQEDRSRVMRDLQQTRGIQQYLGALLEEKDPFLLIWAYQSEDKKCVLSVLGSKNEFQMCWLGILVLVLVPCGPRISSELNTPLFSPQPICLDKKRTLENIENKYRHFISETLRCLEELKKDFFQNQLTLDTNTAHPLLSISDDLHSAARVKERLPYPPHPSRFDHWCQVLTIQSFASGSHYWEVEAEGYWDIAVSYRSIGRKGRDGAAFGNNGKSWSLTQQEDGTLSAWHDKRRTPLSARLTGNRVGVSLDCCTGTIAFCEVGDAPSHLYTFNSNFTQPLHLGFGLYKAGLNSRISIVKM</sequence>
<feature type="domain" description="RING-type" evidence="8">
    <location>
        <begin position="18"/>
        <end position="60"/>
    </location>
</feature>
<evidence type="ECO:0000256" key="1">
    <source>
        <dbReference type="ARBA" id="ARBA00022588"/>
    </source>
</evidence>
<dbReference type="AlphaFoldDB" id="A0A0P7UKA5"/>
<dbReference type="Proteomes" id="UP000034805">
    <property type="component" value="Unassembled WGS sequence"/>
</dbReference>
<evidence type="ECO:0008006" key="13">
    <source>
        <dbReference type="Google" id="ProtNLM"/>
    </source>
</evidence>
<dbReference type="Pfam" id="PF15227">
    <property type="entry name" value="zf-C3HC4_4"/>
    <property type="match status" value="1"/>
</dbReference>
<dbReference type="PROSITE" id="PS50119">
    <property type="entry name" value="ZF_BBOX"/>
    <property type="match status" value="1"/>
</dbReference>
<keyword evidence="3 6" id="KW-0863">Zinc-finger</keyword>
<comment type="caution">
    <text evidence="11">The sequence shown here is derived from an EMBL/GenBank/DDBJ whole genome shotgun (WGS) entry which is preliminary data.</text>
</comment>
<dbReference type="Pfam" id="PF00643">
    <property type="entry name" value="zf-B_box"/>
    <property type="match status" value="1"/>
</dbReference>
<dbReference type="PROSITE" id="PS50188">
    <property type="entry name" value="B302_SPRY"/>
    <property type="match status" value="1"/>
</dbReference>
<proteinExistence type="predicted"/>
<dbReference type="SMART" id="SM00589">
    <property type="entry name" value="PRY"/>
    <property type="match status" value="1"/>
</dbReference>
<evidence type="ECO:0000313" key="12">
    <source>
        <dbReference type="Proteomes" id="UP000034805"/>
    </source>
</evidence>